<feature type="compositionally biased region" description="Basic and acidic residues" evidence="1">
    <location>
        <begin position="115"/>
        <end position="126"/>
    </location>
</feature>
<reference evidence="2" key="1">
    <citation type="submission" date="2023-11" db="EMBL/GenBank/DDBJ databases">
        <authorList>
            <person name="De Vega J J."/>
            <person name="De Vega J J."/>
        </authorList>
    </citation>
    <scope>NUCLEOTIDE SEQUENCE</scope>
</reference>
<accession>A0AAD2K7E4</accession>
<sequence length="153" mass="17356">MAPPPPARGYLLGTLSKTSEGTQSLQRAAQQKSSFDANSKIVRFRIGDLVQWYDLEADNNRLSVNKLKPRWSAPVQIYAQHLNSFSLCDLEGKPLANLQFVHSRRLRHYIPLRDSTLDQKHPRDATTPDPTTQDLEIAAAEERMAEEAWRSSL</sequence>
<dbReference type="AlphaFoldDB" id="A0AAD2K7E4"/>
<evidence type="ECO:0000313" key="3">
    <source>
        <dbReference type="Proteomes" id="UP001295794"/>
    </source>
</evidence>
<feature type="region of interest" description="Disordered" evidence="1">
    <location>
        <begin position="114"/>
        <end position="134"/>
    </location>
</feature>
<gene>
    <name evidence="2" type="ORF">MYCIT1_LOCUS35694</name>
</gene>
<keyword evidence="3" id="KW-1185">Reference proteome</keyword>
<dbReference type="EMBL" id="CAVNYO010000466">
    <property type="protein sequence ID" value="CAK5283272.1"/>
    <property type="molecule type" value="Genomic_DNA"/>
</dbReference>
<comment type="caution">
    <text evidence="2">The sequence shown here is derived from an EMBL/GenBank/DDBJ whole genome shotgun (WGS) entry which is preliminary data.</text>
</comment>
<protein>
    <submittedName>
        <fullName evidence="2">Uncharacterized protein</fullName>
    </submittedName>
</protein>
<evidence type="ECO:0000256" key="1">
    <source>
        <dbReference type="SAM" id="MobiDB-lite"/>
    </source>
</evidence>
<dbReference type="Proteomes" id="UP001295794">
    <property type="component" value="Unassembled WGS sequence"/>
</dbReference>
<name>A0AAD2K7E4_9AGAR</name>
<evidence type="ECO:0000313" key="2">
    <source>
        <dbReference type="EMBL" id="CAK5283272.1"/>
    </source>
</evidence>
<proteinExistence type="predicted"/>
<organism evidence="2 3">
    <name type="scientific">Mycena citricolor</name>
    <dbReference type="NCBI Taxonomy" id="2018698"/>
    <lineage>
        <taxon>Eukaryota</taxon>
        <taxon>Fungi</taxon>
        <taxon>Dikarya</taxon>
        <taxon>Basidiomycota</taxon>
        <taxon>Agaricomycotina</taxon>
        <taxon>Agaricomycetes</taxon>
        <taxon>Agaricomycetidae</taxon>
        <taxon>Agaricales</taxon>
        <taxon>Marasmiineae</taxon>
        <taxon>Mycenaceae</taxon>
        <taxon>Mycena</taxon>
    </lineage>
</organism>